<keyword evidence="8" id="KW-1185">Reference proteome</keyword>
<comment type="caution">
    <text evidence="7">The sequence shown here is derived from an EMBL/GenBank/DDBJ whole genome shotgun (WGS) entry which is preliminary data.</text>
</comment>
<evidence type="ECO:0000256" key="3">
    <source>
        <dbReference type="PIRSR" id="PIRSR601461-1"/>
    </source>
</evidence>
<gene>
    <name evidence="7" type="ORF">BJ212DRAFT_1368099</name>
</gene>
<dbReference type="InterPro" id="IPR021109">
    <property type="entry name" value="Peptidase_aspartic_dom_sf"/>
</dbReference>
<name>A0A9P7E817_9AGAM</name>
<dbReference type="CDD" id="cd05471">
    <property type="entry name" value="pepsin_like"/>
    <property type="match status" value="1"/>
</dbReference>
<keyword evidence="2 4" id="KW-0064">Aspartyl protease</keyword>
<accession>A0A9P7E817</accession>
<feature type="signal peptide" evidence="5">
    <location>
        <begin position="1"/>
        <end position="19"/>
    </location>
</feature>
<dbReference type="RefSeq" id="XP_041191242.1">
    <property type="nucleotide sequence ID" value="XM_041336171.1"/>
</dbReference>
<dbReference type="OrthoDB" id="660550at2759"/>
<keyword evidence="4" id="KW-0645">Protease</keyword>
<evidence type="ECO:0000313" key="8">
    <source>
        <dbReference type="Proteomes" id="UP000807769"/>
    </source>
</evidence>
<sequence length="389" mass="40455">MFPAASLLTIILLALSIAASPFQIRDSPITLPIARRLNVSDGSINLLQYDKARVAALKAGYHLGSPPVTNVASYYIAKVGIGSPPTAYDLIVDTGSSNTWVGANTAYAVTSTSVNTGQPVDVGYGSGFFSGTEYTDTITLGSGLTITKQSIGVSSFAVGFSGVDGILGIGPVGLTEGTLTNSPALTIPTVTDNLHSQGTISQGVDTNGELTFGGPDVFKYTGDIAYTPITTTKPASAYWGINESITYGSTTILSSTAGIVDTGTTLLYVATDAYNKYKSETGATLDGATGLLLVSSTQYSALKNLNFNIGSNTFSLTPNAQIWPRSLNAPIGGSSKAIYLIVADIGTPSGSGFDFINGYTFLERFYSVYDTTNSRVGFAKTSYTDATTN</sequence>
<evidence type="ECO:0000256" key="4">
    <source>
        <dbReference type="RuleBase" id="RU000454"/>
    </source>
</evidence>
<evidence type="ECO:0000256" key="2">
    <source>
        <dbReference type="ARBA" id="ARBA00022750"/>
    </source>
</evidence>
<comment type="similarity">
    <text evidence="1 4">Belongs to the peptidase A1 family.</text>
</comment>
<dbReference type="InterPro" id="IPR034164">
    <property type="entry name" value="Pepsin-like_dom"/>
</dbReference>
<keyword evidence="4" id="KW-0378">Hydrolase</keyword>
<organism evidence="7 8">
    <name type="scientific">Suillus subaureus</name>
    <dbReference type="NCBI Taxonomy" id="48587"/>
    <lineage>
        <taxon>Eukaryota</taxon>
        <taxon>Fungi</taxon>
        <taxon>Dikarya</taxon>
        <taxon>Basidiomycota</taxon>
        <taxon>Agaricomycotina</taxon>
        <taxon>Agaricomycetes</taxon>
        <taxon>Agaricomycetidae</taxon>
        <taxon>Boletales</taxon>
        <taxon>Suillineae</taxon>
        <taxon>Suillaceae</taxon>
        <taxon>Suillus</taxon>
    </lineage>
</organism>
<protein>
    <submittedName>
        <fullName evidence="7">Aspartic peptidase domain-containing protein</fullName>
    </submittedName>
</protein>
<dbReference type="InterPro" id="IPR033121">
    <property type="entry name" value="PEPTIDASE_A1"/>
</dbReference>
<dbReference type="GeneID" id="64630188"/>
<dbReference type="GO" id="GO:0004190">
    <property type="term" value="F:aspartic-type endopeptidase activity"/>
    <property type="evidence" value="ECO:0007669"/>
    <property type="project" value="UniProtKB-KW"/>
</dbReference>
<evidence type="ECO:0000259" key="6">
    <source>
        <dbReference type="PROSITE" id="PS51767"/>
    </source>
</evidence>
<dbReference type="InterPro" id="IPR001969">
    <property type="entry name" value="Aspartic_peptidase_AS"/>
</dbReference>
<dbReference type="SUPFAM" id="SSF50630">
    <property type="entry name" value="Acid proteases"/>
    <property type="match status" value="1"/>
</dbReference>
<evidence type="ECO:0000256" key="5">
    <source>
        <dbReference type="SAM" id="SignalP"/>
    </source>
</evidence>
<dbReference type="PANTHER" id="PTHR47966">
    <property type="entry name" value="BETA-SITE APP-CLEAVING ENZYME, ISOFORM A-RELATED"/>
    <property type="match status" value="1"/>
</dbReference>
<feature type="active site" evidence="3">
    <location>
        <position position="261"/>
    </location>
</feature>
<dbReference type="PROSITE" id="PS00141">
    <property type="entry name" value="ASP_PROTEASE"/>
    <property type="match status" value="2"/>
</dbReference>
<dbReference type="InterPro" id="IPR001461">
    <property type="entry name" value="Aspartic_peptidase_A1"/>
</dbReference>
<keyword evidence="5" id="KW-0732">Signal</keyword>
<dbReference type="AlphaFoldDB" id="A0A9P7E817"/>
<dbReference type="GO" id="GO:0006508">
    <property type="term" value="P:proteolysis"/>
    <property type="evidence" value="ECO:0007669"/>
    <property type="project" value="UniProtKB-KW"/>
</dbReference>
<dbReference type="PROSITE" id="PS51767">
    <property type="entry name" value="PEPTIDASE_A1"/>
    <property type="match status" value="1"/>
</dbReference>
<dbReference type="PRINTS" id="PR00792">
    <property type="entry name" value="PEPSIN"/>
</dbReference>
<dbReference type="Proteomes" id="UP000807769">
    <property type="component" value="Unassembled WGS sequence"/>
</dbReference>
<reference evidence="7" key="1">
    <citation type="journal article" date="2020" name="New Phytol.">
        <title>Comparative genomics reveals dynamic genome evolution in host specialist ectomycorrhizal fungi.</title>
        <authorList>
            <person name="Lofgren L.A."/>
            <person name="Nguyen N.H."/>
            <person name="Vilgalys R."/>
            <person name="Ruytinx J."/>
            <person name="Liao H.L."/>
            <person name="Branco S."/>
            <person name="Kuo A."/>
            <person name="LaButti K."/>
            <person name="Lipzen A."/>
            <person name="Andreopoulos W."/>
            <person name="Pangilinan J."/>
            <person name="Riley R."/>
            <person name="Hundley H."/>
            <person name="Na H."/>
            <person name="Barry K."/>
            <person name="Grigoriev I.V."/>
            <person name="Stajich J.E."/>
            <person name="Kennedy P.G."/>
        </authorList>
    </citation>
    <scope>NUCLEOTIDE SEQUENCE</scope>
    <source>
        <strain evidence="7">MN1</strain>
    </source>
</reference>
<dbReference type="EMBL" id="JABBWG010000024">
    <property type="protein sequence ID" value="KAG1813368.1"/>
    <property type="molecule type" value="Genomic_DNA"/>
</dbReference>
<evidence type="ECO:0000256" key="1">
    <source>
        <dbReference type="ARBA" id="ARBA00007447"/>
    </source>
</evidence>
<proteinExistence type="inferred from homology"/>
<dbReference type="PANTHER" id="PTHR47966:SF51">
    <property type="entry name" value="BETA-SITE APP-CLEAVING ENZYME, ISOFORM A-RELATED"/>
    <property type="match status" value="1"/>
</dbReference>
<dbReference type="Pfam" id="PF00026">
    <property type="entry name" value="Asp"/>
    <property type="match status" value="1"/>
</dbReference>
<feature type="domain" description="Peptidase A1" evidence="6">
    <location>
        <begin position="75"/>
        <end position="379"/>
    </location>
</feature>
<dbReference type="Gene3D" id="2.40.70.10">
    <property type="entry name" value="Acid Proteases"/>
    <property type="match status" value="2"/>
</dbReference>
<evidence type="ECO:0000313" key="7">
    <source>
        <dbReference type="EMBL" id="KAG1813368.1"/>
    </source>
</evidence>
<feature type="active site" evidence="3">
    <location>
        <position position="93"/>
    </location>
</feature>
<feature type="chain" id="PRO_5040331596" evidence="5">
    <location>
        <begin position="20"/>
        <end position="389"/>
    </location>
</feature>